<protein>
    <submittedName>
        <fullName evidence="1">HDC14029</fullName>
    </submittedName>
</protein>
<organism evidence="1">
    <name type="scientific">Drosophila melanogaster</name>
    <name type="common">Fruit fly</name>
    <dbReference type="NCBI Taxonomy" id="7227"/>
    <lineage>
        <taxon>Eukaryota</taxon>
        <taxon>Metazoa</taxon>
        <taxon>Ecdysozoa</taxon>
        <taxon>Arthropoda</taxon>
        <taxon>Hexapoda</taxon>
        <taxon>Insecta</taxon>
        <taxon>Pterygota</taxon>
        <taxon>Neoptera</taxon>
        <taxon>Endopterygota</taxon>
        <taxon>Diptera</taxon>
        <taxon>Brachycera</taxon>
        <taxon>Muscomorpha</taxon>
        <taxon>Ephydroidea</taxon>
        <taxon>Drosophilidae</taxon>
        <taxon>Drosophila</taxon>
        <taxon>Sophophora</taxon>
    </lineage>
</organism>
<name>Q6IJW9_DROME</name>
<evidence type="ECO:0000313" key="1">
    <source>
        <dbReference type="EMBL" id="DAA04103.1"/>
    </source>
</evidence>
<reference evidence="1" key="1">
    <citation type="journal article" date="2003" name="Genome Biol.">
        <title>An integrated gene annotation and transcriptional profiling approach towards the full gene content of the Drosophila genome.</title>
        <authorList>
            <person name="Hild M."/>
            <person name="Beckmann B."/>
            <person name="Haas S.A."/>
            <person name="Koch B."/>
            <person name="Solovyev V."/>
            <person name="Busold C."/>
            <person name="Fellenberg K."/>
            <person name="Boutros M."/>
            <person name="Vingron M."/>
            <person name="Sauer F."/>
            <person name="Hoheisel J.D."/>
            <person name="Paro R."/>
        </authorList>
    </citation>
    <scope>NUCLEOTIDE SEQUENCE</scope>
</reference>
<proteinExistence type="predicted"/>
<dbReference type="AlphaFoldDB" id="Q6IJW9"/>
<accession>Q6IJW9</accession>
<sequence>MLSQEILHESGSIATVNCTGCCRCGWRTASHRNFPFGRHIYLLFKRASGFMNRPERWPLMPGPYANEFWPTEWAIKQQRSVPFSSRSDSLRKSFEIGN</sequence>
<gene>
    <name evidence="1" type="ORF">HDC14029</name>
</gene>
<dbReference type="EMBL" id="BK002597">
    <property type="protein sequence ID" value="DAA04103.1"/>
    <property type="molecule type" value="Genomic_DNA"/>
</dbReference>